<dbReference type="RefSeq" id="XP_041162241.1">
    <property type="nucleotide sequence ID" value="XM_041306243.1"/>
</dbReference>
<gene>
    <name evidence="3" type="ORF">HD556DRAFT_1441146</name>
</gene>
<dbReference type="OrthoDB" id="2674446at2759"/>
<dbReference type="EMBL" id="JABBWE010000017">
    <property type="protein sequence ID" value="KAG1796970.1"/>
    <property type="molecule type" value="Genomic_DNA"/>
</dbReference>
<evidence type="ECO:0000313" key="4">
    <source>
        <dbReference type="Proteomes" id="UP000719766"/>
    </source>
</evidence>
<feature type="compositionally biased region" description="Basic and acidic residues" evidence="1">
    <location>
        <begin position="46"/>
        <end position="63"/>
    </location>
</feature>
<dbReference type="AlphaFoldDB" id="A0A9P7DKB9"/>
<feature type="signal peptide" evidence="2">
    <location>
        <begin position="1"/>
        <end position="21"/>
    </location>
</feature>
<dbReference type="Proteomes" id="UP000719766">
    <property type="component" value="Unassembled WGS sequence"/>
</dbReference>
<feature type="chain" id="PRO_5040385902" evidence="2">
    <location>
        <begin position="22"/>
        <end position="63"/>
    </location>
</feature>
<keyword evidence="2" id="KW-0732">Signal</keyword>
<protein>
    <submittedName>
        <fullName evidence="3">Uncharacterized protein</fullName>
    </submittedName>
</protein>
<feature type="region of interest" description="Disordered" evidence="1">
    <location>
        <begin position="24"/>
        <end position="63"/>
    </location>
</feature>
<sequence>MLIRLSTAFIVLLGLTTIVSAGAPLPRYSVKPDDTERTTPIPRYTVKRDDTERTTPVPRRTER</sequence>
<comment type="caution">
    <text evidence="3">The sequence shown here is derived from an EMBL/GenBank/DDBJ whole genome shotgun (WGS) entry which is preliminary data.</text>
</comment>
<accession>A0A9P7DKB9</accession>
<organism evidence="3 4">
    <name type="scientific">Suillus plorans</name>
    <dbReference type="NCBI Taxonomy" id="116603"/>
    <lineage>
        <taxon>Eukaryota</taxon>
        <taxon>Fungi</taxon>
        <taxon>Dikarya</taxon>
        <taxon>Basidiomycota</taxon>
        <taxon>Agaricomycotina</taxon>
        <taxon>Agaricomycetes</taxon>
        <taxon>Agaricomycetidae</taxon>
        <taxon>Boletales</taxon>
        <taxon>Suillineae</taxon>
        <taxon>Suillaceae</taxon>
        <taxon>Suillus</taxon>
    </lineage>
</organism>
<dbReference type="GeneID" id="64600007"/>
<reference evidence="3" key="1">
    <citation type="journal article" date="2020" name="New Phytol.">
        <title>Comparative genomics reveals dynamic genome evolution in host specialist ectomycorrhizal fungi.</title>
        <authorList>
            <person name="Lofgren L.A."/>
            <person name="Nguyen N.H."/>
            <person name="Vilgalys R."/>
            <person name="Ruytinx J."/>
            <person name="Liao H.L."/>
            <person name="Branco S."/>
            <person name="Kuo A."/>
            <person name="LaButti K."/>
            <person name="Lipzen A."/>
            <person name="Andreopoulos W."/>
            <person name="Pangilinan J."/>
            <person name="Riley R."/>
            <person name="Hundley H."/>
            <person name="Na H."/>
            <person name="Barry K."/>
            <person name="Grigoriev I.V."/>
            <person name="Stajich J.E."/>
            <person name="Kennedy P.G."/>
        </authorList>
    </citation>
    <scope>NUCLEOTIDE SEQUENCE</scope>
    <source>
        <strain evidence="3">S12</strain>
    </source>
</reference>
<evidence type="ECO:0000313" key="3">
    <source>
        <dbReference type="EMBL" id="KAG1796970.1"/>
    </source>
</evidence>
<name>A0A9P7DKB9_9AGAM</name>
<keyword evidence="4" id="KW-1185">Reference proteome</keyword>
<evidence type="ECO:0000256" key="1">
    <source>
        <dbReference type="SAM" id="MobiDB-lite"/>
    </source>
</evidence>
<proteinExistence type="predicted"/>
<evidence type="ECO:0000256" key="2">
    <source>
        <dbReference type="SAM" id="SignalP"/>
    </source>
</evidence>